<evidence type="ECO:0000313" key="2">
    <source>
        <dbReference type="EMBL" id="KAF9450224.1"/>
    </source>
</evidence>
<keyword evidence="3" id="KW-1185">Reference proteome</keyword>
<dbReference type="OrthoDB" id="4218123at2759"/>
<dbReference type="EMBL" id="MU151110">
    <property type="protein sequence ID" value="KAF9450224.1"/>
    <property type="molecule type" value="Genomic_DNA"/>
</dbReference>
<keyword evidence="1" id="KW-1133">Transmembrane helix</keyword>
<comment type="caution">
    <text evidence="2">The sequence shown here is derived from an EMBL/GenBank/DDBJ whole genome shotgun (WGS) entry which is preliminary data.</text>
</comment>
<dbReference type="Proteomes" id="UP000807342">
    <property type="component" value="Unassembled WGS sequence"/>
</dbReference>
<evidence type="ECO:0000313" key="3">
    <source>
        <dbReference type="Proteomes" id="UP000807342"/>
    </source>
</evidence>
<organism evidence="2 3">
    <name type="scientific">Macrolepiota fuliginosa MF-IS2</name>
    <dbReference type="NCBI Taxonomy" id="1400762"/>
    <lineage>
        <taxon>Eukaryota</taxon>
        <taxon>Fungi</taxon>
        <taxon>Dikarya</taxon>
        <taxon>Basidiomycota</taxon>
        <taxon>Agaricomycotina</taxon>
        <taxon>Agaricomycetes</taxon>
        <taxon>Agaricomycetidae</taxon>
        <taxon>Agaricales</taxon>
        <taxon>Agaricineae</taxon>
        <taxon>Agaricaceae</taxon>
        <taxon>Macrolepiota</taxon>
    </lineage>
</organism>
<reference evidence="2" key="1">
    <citation type="submission" date="2020-11" db="EMBL/GenBank/DDBJ databases">
        <authorList>
            <consortium name="DOE Joint Genome Institute"/>
            <person name="Ahrendt S."/>
            <person name="Riley R."/>
            <person name="Andreopoulos W."/>
            <person name="Labutti K."/>
            <person name="Pangilinan J."/>
            <person name="Ruiz-Duenas F.J."/>
            <person name="Barrasa J.M."/>
            <person name="Sanchez-Garcia M."/>
            <person name="Camarero S."/>
            <person name="Miyauchi S."/>
            <person name="Serrano A."/>
            <person name="Linde D."/>
            <person name="Babiker R."/>
            <person name="Drula E."/>
            <person name="Ayuso-Fernandez I."/>
            <person name="Pacheco R."/>
            <person name="Padilla G."/>
            <person name="Ferreira P."/>
            <person name="Barriuso J."/>
            <person name="Kellner H."/>
            <person name="Castanera R."/>
            <person name="Alfaro M."/>
            <person name="Ramirez L."/>
            <person name="Pisabarro A.G."/>
            <person name="Kuo A."/>
            <person name="Tritt A."/>
            <person name="Lipzen A."/>
            <person name="He G."/>
            <person name="Yan M."/>
            <person name="Ng V."/>
            <person name="Cullen D."/>
            <person name="Martin F."/>
            <person name="Rosso M.-N."/>
            <person name="Henrissat B."/>
            <person name="Hibbett D."/>
            <person name="Martinez A.T."/>
            <person name="Grigoriev I.V."/>
        </authorList>
    </citation>
    <scope>NUCLEOTIDE SEQUENCE</scope>
    <source>
        <strain evidence="2">MF-IS2</strain>
    </source>
</reference>
<evidence type="ECO:0000256" key="1">
    <source>
        <dbReference type="SAM" id="Phobius"/>
    </source>
</evidence>
<protein>
    <submittedName>
        <fullName evidence="2">Uncharacterized protein</fullName>
    </submittedName>
</protein>
<proteinExistence type="predicted"/>
<name>A0A9P5XH31_9AGAR</name>
<keyword evidence="1" id="KW-0812">Transmembrane</keyword>
<dbReference type="PANTHER" id="PTHR39470">
    <property type="entry name" value="CHROMOSOME 10, WHOLE GENOME SHOTGUN SEQUENCE"/>
    <property type="match status" value="1"/>
</dbReference>
<dbReference type="AlphaFoldDB" id="A0A9P5XH31"/>
<gene>
    <name evidence="2" type="ORF">P691DRAFT_810982</name>
</gene>
<accession>A0A9P5XH31</accession>
<keyword evidence="1" id="KW-0472">Membrane</keyword>
<sequence length="357" mass="40270">MSVLLDPTLEVYLATLLTVGVTWLYFTLKSPDNPQVPRKDVKTSLFLLAHTLYILYHILVARPENVFEAFKLPVNTPPDTIKALLIQSSDTGSLSSHLELLLKKLGSFDMRILYIRFGHSAIVNCEWCSSFEDYALFLLPAGLLAYIREASVIGIVTVGSSGRGYLRPLGVGALVIACLTEFYWIATSPIQVSQQVGDDTKTWMLHDQLLRYRHLLFLVVPLVIYELPSIQIPIPLLSNILSPPVVLTPEQKQQHYSTTLRTLEHLLPALHLIKYTKTTIMRVPELRERTAKWWDEEEKEGRWMLEDEGLKKISKMAGLGFGHGPSGTGEDDEPLRKSAVMAVRSLQEAAVPSEHWR</sequence>
<dbReference type="PANTHER" id="PTHR39470:SF1">
    <property type="entry name" value="CHORISMATE SYNTHASE PROTEIN"/>
    <property type="match status" value="1"/>
</dbReference>
<feature type="transmembrane region" description="Helical" evidence="1">
    <location>
        <begin position="40"/>
        <end position="59"/>
    </location>
</feature>
<feature type="transmembrane region" description="Helical" evidence="1">
    <location>
        <begin position="12"/>
        <end position="28"/>
    </location>
</feature>